<organism evidence="2">
    <name type="scientific">Edafosvirus sp</name>
    <dbReference type="NCBI Taxonomy" id="2487765"/>
    <lineage>
        <taxon>Viruses</taxon>
        <taxon>Varidnaviria</taxon>
        <taxon>Bamfordvirae</taxon>
        <taxon>Nucleocytoviricota</taxon>
        <taxon>Megaviricetes</taxon>
        <taxon>Imitervirales</taxon>
        <taxon>Mimiviridae</taxon>
        <taxon>Klosneuvirinae</taxon>
    </lineage>
</organism>
<accession>A0A3G4ZSW0</accession>
<feature type="region of interest" description="Disordered" evidence="1">
    <location>
        <begin position="84"/>
        <end position="115"/>
    </location>
</feature>
<dbReference type="InterPro" id="IPR011050">
    <property type="entry name" value="Pectin_lyase_fold/virulence"/>
</dbReference>
<gene>
    <name evidence="2" type="ORF">Edafosvirus3_64</name>
</gene>
<reference evidence="2" key="1">
    <citation type="submission" date="2018-10" db="EMBL/GenBank/DDBJ databases">
        <title>Hidden diversity of soil giant viruses.</title>
        <authorList>
            <person name="Schulz F."/>
            <person name="Alteio L."/>
            <person name="Goudeau D."/>
            <person name="Ryan E.M."/>
            <person name="Malmstrom R.R."/>
            <person name="Blanchard J."/>
            <person name="Woyke T."/>
        </authorList>
    </citation>
    <scope>NUCLEOTIDE SEQUENCE</scope>
    <source>
        <strain evidence="2">EDV1</strain>
    </source>
</reference>
<dbReference type="InterPro" id="IPR006626">
    <property type="entry name" value="PbH1"/>
</dbReference>
<proteinExistence type="predicted"/>
<dbReference type="SUPFAM" id="SSF51126">
    <property type="entry name" value="Pectin lyase-like"/>
    <property type="match status" value="1"/>
</dbReference>
<evidence type="ECO:0008006" key="3">
    <source>
        <dbReference type="Google" id="ProtNLM"/>
    </source>
</evidence>
<protein>
    <recommendedName>
        <fullName evidence="3">Right handed beta helix domain-containing protein</fullName>
    </recommendedName>
</protein>
<evidence type="ECO:0000256" key="1">
    <source>
        <dbReference type="SAM" id="MobiDB-lite"/>
    </source>
</evidence>
<sequence>MDQNFYKKFSAKQQNSIMEFMQRYIQNDNKENVKPTGNLSAKLTANDLVHMERNFIKSAFNMDITKPKKVNKVLTLNDVKTKEDVLNPTSNSKRRGRGNDIDNDPDNDVCPRVDDMSNSRRKLRESIKLNAPCCACGSCPINKPCKNNVICTADDCKKVTIISQENVSKLAGYTITKPGSYCLASDIIFDPIIDNIAVITIATDNVYLDLNNHNIILKSKNKFNISGIVIAGGSEDITIIGGGISGFITFGILINPNSENIKISDIYISDIGSQTFVGPVGGGIYANGVTGLTIEYSSVTDSSINTGTLAGIGVSNCDVVTMENCYCKNLTNGNGNIGGFLADGCNEVRYLICTTYELTTSNGTLIGVGFMGHLSTSIYFERNCSLDNLVHGSGTLIAVGGINGNIVRIYDSITNNNTNENGDLIGVGGENLEEVFMTNIISTDNTNTNGFLFASGVINSSNVYIGAAAVSNNQTTDGILMGIGIFLSKNVTIDEAISSQYTATFSDNTALALTSGIGILVSSGVTLSDSKVNNSGTGQLSSNIYGVLSFIVDNVVIDTVNTSNFNTSCYSAIGIFCLITFACKLSQNIVSFVNSDGETASGVSLLMVNDARLNGCKVSNITATDPSFGQCSGFANASTSTVVFSDCMSSANRVIGTGLAVGFGWAPSFISDTSDGTIWRNCIAQDNFIGFDLFNQGGATLLNSISQNNISAGVLNGGDRTIQNKICTGLDPDITLITNNANKILFNGNTVQHNEVVGFQDDIGDNSVYIGNTAYNNGGLVSNNYQGIPVATPMVTWTIGSPPSLPSPPSTIGSGLLNYDIIAPP</sequence>
<dbReference type="SMART" id="SM00710">
    <property type="entry name" value="PbH1"/>
    <property type="match status" value="6"/>
</dbReference>
<evidence type="ECO:0000313" key="2">
    <source>
        <dbReference type="EMBL" id="AYV77986.1"/>
    </source>
</evidence>
<name>A0A3G4ZSW0_9VIRU</name>
<dbReference type="EMBL" id="MK072068">
    <property type="protein sequence ID" value="AYV77986.1"/>
    <property type="molecule type" value="Genomic_DNA"/>
</dbReference>